<evidence type="ECO:0000313" key="7">
    <source>
        <dbReference type="EMBL" id="KJA26224.1"/>
    </source>
</evidence>
<sequence length="560" mass="61515">MNTLNSTAPKVLIVGSGPSGLILALSLRRNGIPVRVIEKSAEYRTGSRGAGIMPRSLELFESLGLYQDIASRALTPPLMRVYKMPDGVEVAKEFSLQPWEDPTPAIPYPNSVLLGQCNMDKIMRAELSKCGCEVELGVELQTFEQFDDHVKVTLLRHSLDSGDVEPKTEEATYDWVIGADGARGAVRHVLGLKFIGETTTQKFVVGDVEFECPRLEDRWHMWGDMSTVLASIRATEDKGIFNFIVGGADMISPEEICQNHETVISTLKHYSCLGDDVKFGKVTWVSPFRLNVRMTETFHKGRVFLVGDAGHIHSPTGGQGMNTGVQDSYNLGWKLALVIKGVSSPSLLESFNEERVPVVTQMLDITKDLLQKTIANEQSGWNRSGPVKQLGVNYRWSSIVVDDEKQIQDSKASAYDNQAAGTLAAGDRAPDASELRRITNQRGQTELTRLFQLFSPAKHTVLIFAGKSDYRAALDTLEVYPADLVHSVLVVDPGKAAVTVLASDTLTFVEDTKGYAHDGYKVRESPSGIFVIRPDGVVGARLGSAEGISRYFKAIFDRST</sequence>
<dbReference type="Gene3D" id="3.40.30.120">
    <property type="match status" value="1"/>
</dbReference>
<keyword evidence="3" id="KW-0285">Flavoprotein</keyword>
<dbReference type="PANTHER" id="PTHR43004">
    <property type="entry name" value="TRK SYSTEM POTASSIUM UPTAKE PROTEIN"/>
    <property type="match status" value="1"/>
</dbReference>
<name>A0A0D2P5P7_HYPSF</name>
<comment type="similarity">
    <text evidence="2">Belongs to the PheA/TfdB FAD monooxygenase family.</text>
</comment>
<dbReference type="OrthoDB" id="2690153at2759"/>
<dbReference type="SUPFAM" id="SSF51905">
    <property type="entry name" value="FAD/NAD(P)-binding domain"/>
    <property type="match status" value="1"/>
</dbReference>
<keyword evidence="8" id="KW-1185">Reference proteome</keyword>
<dbReference type="OMA" id="MAVEMEH"/>
<protein>
    <recommendedName>
        <fullName evidence="6">FAD-binding domain-containing protein</fullName>
    </recommendedName>
</protein>
<dbReference type="GO" id="GO:0016709">
    <property type="term" value="F:oxidoreductase activity, acting on paired donors, with incorporation or reduction of molecular oxygen, NAD(P)H as one donor, and incorporation of one atom of oxygen"/>
    <property type="evidence" value="ECO:0007669"/>
    <property type="project" value="UniProtKB-ARBA"/>
</dbReference>
<dbReference type="Pfam" id="PF01494">
    <property type="entry name" value="FAD_binding_3"/>
    <property type="match status" value="1"/>
</dbReference>
<dbReference type="InterPro" id="IPR050641">
    <property type="entry name" value="RIFMO-like"/>
</dbReference>
<accession>A0A0D2P5P7</accession>
<evidence type="ECO:0000313" key="8">
    <source>
        <dbReference type="Proteomes" id="UP000054270"/>
    </source>
</evidence>
<dbReference type="AlphaFoldDB" id="A0A0D2P5P7"/>
<dbReference type="PRINTS" id="PR00420">
    <property type="entry name" value="RNGMNOXGNASE"/>
</dbReference>
<keyword evidence="4" id="KW-0274">FAD</keyword>
<feature type="domain" description="FAD-binding" evidence="6">
    <location>
        <begin position="10"/>
        <end position="364"/>
    </location>
</feature>
<evidence type="ECO:0000256" key="4">
    <source>
        <dbReference type="ARBA" id="ARBA00022827"/>
    </source>
</evidence>
<proteinExistence type="inferred from homology"/>
<comment type="cofactor">
    <cofactor evidence="1">
        <name>FAD</name>
        <dbReference type="ChEBI" id="CHEBI:57692"/>
    </cofactor>
</comment>
<organism evidence="7 8">
    <name type="scientific">Hypholoma sublateritium (strain FD-334 SS-4)</name>
    <dbReference type="NCBI Taxonomy" id="945553"/>
    <lineage>
        <taxon>Eukaryota</taxon>
        <taxon>Fungi</taxon>
        <taxon>Dikarya</taxon>
        <taxon>Basidiomycota</taxon>
        <taxon>Agaricomycotina</taxon>
        <taxon>Agaricomycetes</taxon>
        <taxon>Agaricomycetidae</taxon>
        <taxon>Agaricales</taxon>
        <taxon>Agaricineae</taxon>
        <taxon>Strophariaceae</taxon>
        <taxon>Hypholoma</taxon>
    </lineage>
</organism>
<dbReference type="SUPFAM" id="SSF52833">
    <property type="entry name" value="Thioredoxin-like"/>
    <property type="match status" value="1"/>
</dbReference>
<evidence type="ECO:0000256" key="5">
    <source>
        <dbReference type="ARBA" id="ARBA00023002"/>
    </source>
</evidence>
<dbReference type="PANTHER" id="PTHR43004:SF19">
    <property type="entry name" value="BINDING MONOOXYGENASE, PUTATIVE (JCVI)-RELATED"/>
    <property type="match status" value="1"/>
</dbReference>
<dbReference type="InterPro" id="IPR002938">
    <property type="entry name" value="FAD-bd"/>
</dbReference>
<dbReference type="Gene3D" id="3.50.50.60">
    <property type="entry name" value="FAD/NAD(P)-binding domain"/>
    <property type="match status" value="1"/>
</dbReference>
<evidence type="ECO:0000256" key="2">
    <source>
        <dbReference type="ARBA" id="ARBA00007801"/>
    </source>
</evidence>
<dbReference type="STRING" id="945553.A0A0D2P5P7"/>
<evidence type="ECO:0000256" key="1">
    <source>
        <dbReference type="ARBA" id="ARBA00001974"/>
    </source>
</evidence>
<dbReference type="EMBL" id="KN817528">
    <property type="protein sequence ID" value="KJA26224.1"/>
    <property type="molecule type" value="Genomic_DNA"/>
</dbReference>
<dbReference type="Gene3D" id="3.30.70.2450">
    <property type="match status" value="1"/>
</dbReference>
<dbReference type="Proteomes" id="UP000054270">
    <property type="component" value="Unassembled WGS sequence"/>
</dbReference>
<evidence type="ECO:0000259" key="6">
    <source>
        <dbReference type="Pfam" id="PF01494"/>
    </source>
</evidence>
<dbReference type="InterPro" id="IPR036188">
    <property type="entry name" value="FAD/NAD-bd_sf"/>
</dbReference>
<keyword evidence="5" id="KW-0560">Oxidoreductase</keyword>
<reference evidence="8" key="1">
    <citation type="submission" date="2014-04" db="EMBL/GenBank/DDBJ databases">
        <title>Evolutionary Origins and Diversification of the Mycorrhizal Mutualists.</title>
        <authorList>
            <consortium name="DOE Joint Genome Institute"/>
            <consortium name="Mycorrhizal Genomics Consortium"/>
            <person name="Kohler A."/>
            <person name="Kuo A."/>
            <person name="Nagy L.G."/>
            <person name="Floudas D."/>
            <person name="Copeland A."/>
            <person name="Barry K.W."/>
            <person name="Cichocki N."/>
            <person name="Veneault-Fourrey C."/>
            <person name="LaButti K."/>
            <person name="Lindquist E.A."/>
            <person name="Lipzen A."/>
            <person name="Lundell T."/>
            <person name="Morin E."/>
            <person name="Murat C."/>
            <person name="Riley R."/>
            <person name="Ohm R."/>
            <person name="Sun H."/>
            <person name="Tunlid A."/>
            <person name="Henrissat B."/>
            <person name="Grigoriev I.V."/>
            <person name="Hibbett D.S."/>
            <person name="Martin F."/>
        </authorList>
    </citation>
    <scope>NUCLEOTIDE SEQUENCE [LARGE SCALE GENOMIC DNA]</scope>
    <source>
        <strain evidence="8">FD-334 SS-4</strain>
    </source>
</reference>
<dbReference type="GO" id="GO:0071949">
    <property type="term" value="F:FAD binding"/>
    <property type="evidence" value="ECO:0007669"/>
    <property type="project" value="InterPro"/>
</dbReference>
<gene>
    <name evidence="7" type="ORF">HYPSUDRAFT_198983</name>
</gene>
<evidence type="ECO:0000256" key="3">
    <source>
        <dbReference type="ARBA" id="ARBA00022630"/>
    </source>
</evidence>
<dbReference type="InterPro" id="IPR036249">
    <property type="entry name" value="Thioredoxin-like_sf"/>
</dbReference>